<organism evidence="2 3">
    <name type="scientific">Mycoplasmopsis caviae</name>
    <dbReference type="NCBI Taxonomy" id="55603"/>
    <lineage>
        <taxon>Bacteria</taxon>
        <taxon>Bacillati</taxon>
        <taxon>Mycoplasmatota</taxon>
        <taxon>Mycoplasmoidales</taxon>
        <taxon>Metamycoplasmataceae</taxon>
        <taxon>Mycoplasmopsis</taxon>
    </lineage>
</organism>
<proteinExistence type="predicted"/>
<dbReference type="AlphaFoldDB" id="A0A3P8KD57"/>
<evidence type="ECO:0000256" key="1">
    <source>
        <dbReference type="SAM" id="Phobius"/>
    </source>
</evidence>
<dbReference type="Proteomes" id="UP000280036">
    <property type="component" value="Unassembled WGS sequence"/>
</dbReference>
<evidence type="ECO:0000313" key="3">
    <source>
        <dbReference type="Proteomes" id="UP000280036"/>
    </source>
</evidence>
<reference evidence="2 3" key="1">
    <citation type="submission" date="2018-12" db="EMBL/GenBank/DDBJ databases">
        <authorList>
            <consortium name="Pathogen Informatics"/>
        </authorList>
    </citation>
    <scope>NUCLEOTIDE SEQUENCE [LARGE SCALE GENOMIC DNA]</scope>
    <source>
        <strain evidence="2 3">NCTC10126</strain>
    </source>
</reference>
<evidence type="ECO:0000313" key="2">
    <source>
        <dbReference type="EMBL" id="VDR42454.1"/>
    </source>
</evidence>
<keyword evidence="1" id="KW-0812">Transmembrane</keyword>
<feature type="transmembrane region" description="Helical" evidence="1">
    <location>
        <begin position="79"/>
        <end position="98"/>
    </location>
</feature>
<gene>
    <name evidence="2" type="ORF">NCTC10126_00977</name>
</gene>
<keyword evidence="1" id="KW-1133">Transmembrane helix</keyword>
<accession>A0A3P8KD57</accession>
<protein>
    <submittedName>
        <fullName evidence="2">Uncharacterized protein</fullName>
    </submittedName>
</protein>
<dbReference type="EMBL" id="UZVY01000001">
    <property type="protein sequence ID" value="VDR42454.1"/>
    <property type="molecule type" value="Genomic_DNA"/>
</dbReference>
<sequence>MNNNFDYIQLYLRNIYNMVQRDQRSIETYKQYKKYLTVFKKWEDINELISLMNKELQNRQISNNSKLTKRNIFKAFLSWYTKWIIFIWIITVNLYIFVRKKVDVKLYQRRC</sequence>
<keyword evidence="1" id="KW-0472">Membrane</keyword>
<name>A0A3P8KD57_9BACT</name>